<dbReference type="Gene3D" id="3.40.50.980">
    <property type="match status" value="2"/>
</dbReference>
<dbReference type="InParanoid" id="H2YLH4"/>
<dbReference type="AlphaFoldDB" id="H2YLH4"/>
<dbReference type="GeneTree" id="ENSGT00940000164794"/>
<dbReference type="Gene3D" id="3.30.300.30">
    <property type="match status" value="1"/>
</dbReference>
<evidence type="ECO:0000313" key="6">
    <source>
        <dbReference type="Proteomes" id="UP000007875"/>
    </source>
</evidence>
<organism evidence="5 6">
    <name type="scientific">Ciona savignyi</name>
    <name type="common">Pacific transparent sea squirt</name>
    <dbReference type="NCBI Taxonomy" id="51511"/>
    <lineage>
        <taxon>Eukaryota</taxon>
        <taxon>Metazoa</taxon>
        <taxon>Chordata</taxon>
        <taxon>Tunicata</taxon>
        <taxon>Ascidiacea</taxon>
        <taxon>Phlebobranchia</taxon>
        <taxon>Cionidae</taxon>
        <taxon>Ciona</taxon>
    </lineage>
</organism>
<accession>H2YLH4</accession>
<comment type="similarity">
    <text evidence="1">Belongs to the ATP-dependent AMP-binding enzyme family.</text>
</comment>
<dbReference type="Pfam" id="PF13193">
    <property type="entry name" value="AMP-binding_C"/>
    <property type="match status" value="1"/>
</dbReference>
<dbReference type="InterPro" id="IPR000873">
    <property type="entry name" value="AMP-dep_synth/lig_dom"/>
</dbReference>
<dbReference type="PANTHER" id="PTHR24096:SF149">
    <property type="entry name" value="AMP-BINDING DOMAIN-CONTAINING PROTEIN-RELATED"/>
    <property type="match status" value="1"/>
</dbReference>
<dbReference type="Proteomes" id="UP000007875">
    <property type="component" value="Unassembled WGS sequence"/>
</dbReference>
<keyword evidence="2" id="KW-0436">Ligase</keyword>
<evidence type="ECO:0000256" key="1">
    <source>
        <dbReference type="ARBA" id="ARBA00006432"/>
    </source>
</evidence>
<proteinExistence type="inferred from homology"/>
<evidence type="ECO:0000256" key="2">
    <source>
        <dbReference type="ARBA" id="ARBA00022598"/>
    </source>
</evidence>
<dbReference type="HOGENOM" id="CLU_000022_59_2_1"/>
<name>H2YLH4_CIOSA</name>
<protein>
    <recommendedName>
        <fullName evidence="7">AMP-dependent synthetase/ligase domain-containing protein</fullName>
    </recommendedName>
</protein>
<evidence type="ECO:0008006" key="7">
    <source>
        <dbReference type="Google" id="ProtNLM"/>
    </source>
</evidence>
<dbReference type="InterPro" id="IPR025110">
    <property type="entry name" value="AMP-bd_C"/>
</dbReference>
<sequence>VDIANGGEEYTFSRIYEETCKCASALYKKGIRRGDVVGILCPNSCQQKILVLALALCGATIVPINYYYTEDRYLPDIFIYILKQTKLFRFTCSDQMKKKTLLMNFWRSVQMKVQSSGVAYINYQYPQFFVDDPMHYSLVGVPDVEIDIHNDDLFLLSSSGTTGPPKLTQLTNYGVVAILQRAYYTDLCHITVYPPPDNVVYSLTQTFHGGSIAFVFTHLIQGCAHVIPSEYNRDQLLQAIKKYNVSHLNIYASVLLDLVKSADVQKGDFGGIVEIATGAATTLEEVKLLVKSKLGVQRLIESYGLTEALPVTSFDSTLSKLGSVGFLLPNVNLKVVEIETRKTLNANEKGEILVKGPQVNMAKGYYKNPEATKKMFDGDGWLKTGDIGYFDENGNIYITDRLKDVIKIAGVQFHLLKLKPFSSNILKLPIVGVVGVSDDVGCNGEVPKAFVVKNDPSLTADEVNRFVQDKLAAFKQLRGGVTFMDELPKSGSGKVLKRILRLEIMENQLK</sequence>
<dbReference type="PANTHER" id="PTHR24096">
    <property type="entry name" value="LONG-CHAIN-FATTY-ACID--COA LIGASE"/>
    <property type="match status" value="1"/>
</dbReference>
<dbReference type="Gene3D" id="2.30.38.10">
    <property type="entry name" value="Luciferase, Domain 3"/>
    <property type="match status" value="1"/>
</dbReference>
<dbReference type="eggNOG" id="KOG1176">
    <property type="taxonomic scope" value="Eukaryota"/>
</dbReference>
<reference evidence="5" key="2">
    <citation type="submission" date="2025-08" db="UniProtKB">
        <authorList>
            <consortium name="Ensembl"/>
        </authorList>
    </citation>
    <scope>IDENTIFICATION</scope>
</reference>
<evidence type="ECO:0000259" key="4">
    <source>
        <dbReference type="Pfam" id="PF13193"/>
    </source>
</evidence>
<evidence type="ECO:0000313" key="5">
    <source>
        <dbReference type="Ensembl" id="ENSCSAVP00000006176.1"/>
    </source>
</evidence>
<evidence type="ECO:0000259" key="3">
    <source>
        <dbReference type="Pfam" id="PF00501"/>
    </source>
</evidence>
<feature type="domain" description="AMP-dependent synthetase/ligase" evidence="3">
    <location>
        <begin position="6"/>
        <end position="366"/>
    </location>
</feature>
<dbReference type="STRING" id="51511.ENSCSAVP00000006176"/>
<dbReference type="SUPFAM" id="SSF56801">
    <property type="entry name" value="Acetyl-CoA synthetase-like"/>
    <property type="match status" value="1"/>
</dbReference>
<dbReference type="Ensembl" id="ENSCSAVT00000006254.1">
    <property type="protein sequence ID" value="ENSCSAVP00000006176.1"/>
    <property type="gene ID" value="ENSCSAVG00000003685.1"/>
</dbReference>
<dbReference type="InterPro" id="IPR045851">
    <property type="entry name" value="AMP-bd_C_sf"/>
</dbReference>
<dbReference type="OMA" id="YTDGRDK"/>
<feature type="domain" description="AMP-binding enzyme C-terminal" evidence="4">
    <location>
        <begin position="431"/>
        <end position="494"/>
    </location>
</feature>
<dbReference type="Pfam" id="PF00501">
    <property type="entry name" value="AMP-binding"/>
    <property type="match status" value="1"/>
</dbReference>
<keyword evidence="6" id="KW-1185">Reference proteome</keyword>
<reference evidence="5" key="3">
    <citation type="submission" date="2025-09" db="UniProtKB">
        <authorList>
            <consortium name="Ensembl"/>
        </authorList>
    </citation>
    <scope>IDENTIFICATION</scope>
</reference>
<dbReference type="GO" id="GO:0016405">
    <property type="term" value="F:CoA-ligase activity"/>
    <property type="evidence" value="ECO:0007669"/>
    <property type="project" value="TreeGrafter"/>
</dbReference>
<reference evidence="6" key="1">
    <citation type="submission" date="2003-08" db="EMBL/GenBank/DDBJ databases">
        <authorList>
            <person name="Birren B."/>
            <person name="Nusbaum C."/>
            <person name="Abebe A."/>
            <person name="Abouelleil A."/>
            <person name="Adekoya E."/>
            <person name="Ait-zahra M."/>
            <person name="Allen N."/>
            <person name="Allen T."/>
            <person name="An P."/>
            <person name="Anderson M."/>
            <person name="Anderson S."/>
            <person name="Arachchi H."/>
            <person name="Armbruster J."/>
            <person name="Bachantsang P."/>
            <person name="Baldwin J."/>
            <person name="Barry A."/>
            <person name="Bayul T."/>
            <person name="Blitshsteyn B."/>
            <person name="Bloom T."/>
            <person name="Blye J."/>
            <person name="Boguslavskiy L."/>
            <person name="Borowsky M."/>
            <person name="Boukhgalter B."/>
            <person name="Brunache A."/>
            <person name="Butler J."/>
            <person name="Calixte N."/>
            <person name="Calvo S."/>
            <person name="Camarata J."/>
            <person name="Campo K."/>
            <person name="Chang J."/>
            <person name="Cheshatsang Y."/>
            <person name="Citroen M."/>
            <person name="Collymore A."/>
            <person name="Considine T."/>
            <person name="Cook A."/>
            <person name="Cooke P."/>
            <person name="Corum B."/>
            <person name="Cuomo C."/>
            <person name="David R."/>
            <person name="Dawoe T."/>
            <person name="Degray S."/>
            <person name="Dodge S."/>
            <person name="Dooley K."/>
            <person name="Dorje P."/>
            <person name="Dorjee K."/>
            <person name="Dorris L."/>
            <person name="Duffey N."/>
            <person name="Dupes A."/>
            <person name="Elkins T."/>
            <person name="Engels R."/>
            <person name="Erickson J."/>
            <person name="Farina A."/>
            <person name="Faro S."/>
            <person name="Ferreira P."/>
            <person name="Fischer H."/>
            <person name="Fitzgerald M."/>
            <person name="Foley K."/>
            <person name="Gage D."/>
            <person name="Galagan J."/>
            <person name="Gearin G."/>
            <person name="Gnerre S."/>
            <person name="Gnirke A."/>
            <person name="Goyette A."/>
            <person name="Graham J."/>
            <person name="Grandbois E."/>
            <person name="Gyaltsen K."/>
            <person name="Hafez N."/>
            <person name="Hagopian D."/>
            <person name="Hagos B."/>
            <person name="Hall J."/>
            <person name="Hatcher B."/>
            <person name="Heller A."/>
            <person name="Higgins H."/>
            <person name="Honan T."/>
            <person name="Horn A."/>
            <person name="Houde N."/>
            <person name="Hughes L."/>
            <person name="Hulme W."/>
            <person name="Husby E."/>
            <person name="Iliev I."/>
            <person name="Jaffe D."/>
            <person name="Jones C."/>
            <person name="Kamal M."/>
            <person name="Kamat A."/>
            <person name="Kamvysselis M."/>
            <person name="Karlsson E."/>
            <person name="Kells C."/>
            <person name="Kieu A."/>
            <person name="Kisner P."/>
            <person name="Kodira C."/>
            <person name="Kulbokas E."/>
            <person name="Labutti K."/>
            <person name="Lama D."/>
            <person name="Landers T."/>
            <person name="Leger J."/>
            <person name="Levine S."/>
            <person name="Lewis D."/>
            <person name="Lewis T."/>
            <person name="Lindblad-toh K."/>
            <person name="Liu X."/>
            <person name="Lokyitsang T."/>
            <person name="Lokyitsang Y."/>
            <person name="Lucien O."/>
            <person name="Lui A."/>
            <person name="Ma L.J."/>
            <person name="Mabbitt R."/>
            <person name="Macdonald J."/>
            <person name="Maclean C."/>
            <person name="Major J."/>
            <person name="Manning J."/>
            <person name="Marabella R."/>
            <person name="Maru K."/>
            <person name="Matthews C."/>
            <person name="Mauceli E."/>
            <person name="Mccarthy M."/>
            <person name="Mcdonough S."/>
            <person name="Mcghee T."/>
            <person name="Meldrim J."/>
            <person name="Meneus L."/>
            <person name="Mesirov J."/>
            <person name="Mihalev A."/>
            <person name="Mihova T."/>
            <person name="Mikkelsen T."/>
            <person name="Mlenga V."/>
            <person name="Moru K."/>
            <person name="Mozes J."/>
            <person name="Mulrain L."/>
            <person name="Munson G."/>
            <person name="Naylor J."/>
            <person name="Newes C."/>
            <person name="Nguyen C."/>
            <person name="Nguyen N."/>
            <person name="Nguyen T."/>
            <person name="Nicol R."/>
            <person name="Nielsen C."/>
            <person name="Nizzari M."/>
            <person name="Norbu C."/>
            <person name="Norbu N."/>
            <person name="O'donnell P."/>
            <person name="Okoawo O."/>
            <person name="O'leary S."/>
            <person name="Omotosho B."/>
            <person name="O'neill K."/>
            <person name="Osman S."/>
            <person name="Parker S."/>
            <person name="Perrin D."/>
            <person name="Phunkhang P."/>
            <person name="Piqani B."/>
            <person name="Purcell S."/>
            <person name="Rachupka T."/>
            <person name="Ramasamy U."/>
            <person name="Rameau R."/>
            <person name="Ray V."/>
            <person name="Raymond C."/>
            <person name="Retta R."/>
            <person name="Richardson S."/>
            <person name="Rise C."/>
            <person name="Rodriguez J."/>
            <person name="Rogers J."/>
            <person name="Rogov P."/>
            <person name="Rutman M."/>
            <person name="Schupbach R."/>
            <person name="Seaman C."/>
            <person name="Settipalli S."/>
            <person name="Sharpe T."/>
            <person name="Sheridan J."/>
            <person name="Sherpa N."/>
            <person name="Shi J."/>
            <person name="Smirnov S."/>
            <person name="Smith C."/>
            <person name="Sougnez C."/>
            <person name="Spencer B."/>
            <person name="Stalker J."/>
            <person name="Stange-thomann N."/>
            <person name="Stavropoulos S."/>
            <person name="Stetson K."/>
            <person name="Stone C."/>
            <person name="Stone S."/>
            <person name="Stubbs M."/>
            <person name="Talamas J."/>
            <person name="Tchuinga P."/>
            <person name="Tenzing P."/>
            <person name="Tesfaye S."/>
            <person name="Theodore J."/>
            <person name="Thoulutsang Y."/>
            <person name="Topham K."/>
            <person name="Towey S."/>
            <person name="Tsamla T."/>
            <person name="Tsomo N."/>
            <person name="Vallee D."/>
            <person name="Vassiliev H."/>
            <person name="Venkataraman V."/>
            <person name="Vinson J."/>
            <person name="Vo A."/>
            <person name="Wade C."/>
            <person name="Wang S."/>
            <person name="Wangchuk T."/>
            <person name="Wangdi T."/>
            <person name="Whittaker C."/>
            <person name="Wilkinson J."/>
            <person name="Wu Y."/>
            <person name="Wyman D."/>
            <person name="Yadav S."/>
            <person name="Yang S."/>
            <person name="Yang X."/>
            <person name="Yeager S."/>
            <person name="Yee E."/>
            <person name="Young G."/>
            <person name="Zainoun J."/>
            <person name="Zembeck L."/>
            <person name="Zimmer A."/>
            <person name="Zody M."/>
            <person name="Lander E."/>
        </authorList>
    </citation>
    <scope>NUCLEOTIDE SEQUENCE [LARGE SCALE GENOMIC DNA]</scope>
</reference>